<accession>A0A2N3V5C9</accession>
<dbReference type="SUPFAM" id="SSF48452">
    <property type="entry name" value="TPR-like"/>
    <property type="match status" value="1"/>
</dbReference>
<proteinExistence type="predicted"/>
<evidence type="ECO:0000313" key="1">
    <source>
        <dbReference type="EMBL" id="PKV76786.1"/>
    </source>
</evidence>
<evidence type="ECO:0000313" key="2">
    <source>
        <dbReference type="Proteomes" id="UP000233766"/>
    </source>
</evidence>
<dbReference type="AlphaFoldDB" id="A0A2N3V5C9"/>
<keyword evidence="2" id="KW-1185">Reference proteome</keyword>
<dbReference type="Gene3D" id="1.25.40.10">
    <property type="entry name" value="Tetratricopeptide repeat domain"/>
    <property type="match status" value="1"/>
</dbReference>
<organism evidence="1 2">
    <name type="scientific">Nocardia fluminea</name>
    <dbReference type="NCBI Taxonomy" id="134984"/>
    <lineage>
        <taxon>Bacteria</taxon>
        <taxon>Bacillati</taxon>
        <taxon>Actinomycetota</taxon>
        <taxon>Actinomycetes</taxon>
        <taxon>Mycobacteriales</taxon>
        <taxon>Nocardiaceae</taxon>
        <taxon>Nocardia</taxon>
    </lineage>
</organism>
<dbReference type="Proteomes" id="UP000233766">
    <property type="component" value="Unassembled WGS sequence"/>
</dbReference>
<reference evidence="1 2" key="1">
    <citation type="submission" date="2017-12" db="EMBL/GenBank/DDBJ databases">
        <title>Sequencing the genomes of 1000 Actinobacteria strains.</title>
        <authorList>
            <person name="Klenk H.-P."/>
        </authorList>
    </citation>
    <scope>NUCLEOTIDE SEQUENCE [LARGE SCALE GENOMIC DNA]</scope>
    <source>
        <strain evidence="1 2">DSM 44489</strain>
    </source>
</reference>
<comment type="caution">
    <text evidence="1">The sequence shown here is derived from an EMBL/GenBank/DDBJ whole genome shotgun (WGS) entry which is preliminary data.</text>
</comment>
<dbReference type="InterPro" id="IPR011990">
    <property type="entry name" value="TPR-like_helical_dom_sf"/>
</dbReference>
<dbReference type="EMBL" id="PJMW01000003">
    <property type="protein sequence ID" value="PKV76786.1"/>
    <property type="molecule type" value="Genomic_DNA"/>
</dbReference>
<name>A0A2N3V5C9_9NOCA</name>
<sequence>MVRGRSWTGFEAVALQEAMRQSNRQFAGLLGVETTTINNWRSRLGAVKLRPETQAILDTTYARHATPDDRERFAQIVLEGEDAWRERSGKGCRSVLTGSMGNAPTISGGVSHESASSGAEPHGGSVRTAIRVGAADVERINLSINRIHELQLLAGGDRLCEIAANEVRYVEQLLDGGSYSDKVGEALTSAAAEMMTAAGWVHYDARRWKEAKRYYADAVQAATASGDGIATSHAWINTCLLSYREGSRPEDGVRLAQAAQHAAKREGGPKLRALAAIREAEAHSVIGDRPAVVRAVKRARRAFESDRGHDPAYLAHLSEAQLGGLTGLAFMRVSDHDQAARYLRSAIDSSSAYPRERTAWQIRLAQNSVRNEDFADGCGLLVENFTEISDVASARLQTTLTGIAAALRAQHGVQEVREFLDLWDDRAQD</sequence>
<gene>
    <name evidence="1" type="ORF">ATK86_7189</name>
</gene>
<protein>
    <submittedName>
        <fullName evidence="1">Uncharacterized protein</fullName>
    </submittedName>
</protein>